<dbReference type="AlphaFoldDB" id="A0ABD0J2P5"/>
<feature type="compositionally biased region" description="Basic and acidic residues" evidence="1">
    <location>
        <begin position="65"/>
        <end position="75"/>
    </location>
</feature>
<dbReference type="Proteomes" id="UP001519460">
    <property type="component" value="Unassembled WGS sequence"/>
</dbReference>
<gene>
    <name evidence="2" type="ORF">BaRGS_00039501</name>
</gene>
<name>A0ABD0J2P5_9CAEN</name>
<organism evidence="2 3">
    <name type="scientific">Batillaria attramentaria</name>
    <dbReference type="NCBI Taxonomy" id="370345"/>
    <lineage>
        <taxon>Eukaryota</taxon>
        <taxon>Metazoa</taxon>
        <taxon>Spiralia</taxon>
        <taxon>Lophotrochozoa</taxon>
        <taxon>Mollusca</taxon>
        <taxon>Gastropoda</taxon>
        <taxon>Caenogastropoda</taxon>
        <taxon>Sorbeoconcha</taxon>
        <taxon>Cerithioidea</taxon>
        <taxon>Batillariidae</taxon>
        <taxon>Batillaria</taxon>
    </lineage>
</organism>
<feature type="region of interest" description="Disordered" evidence="1">
    <location>
        <begin position="135"/>
        <end position="211"/>
    </location>
</feature>
<proteinExistence type="predicted"/>
<reference evidence="2 3" key="1">
    <citation type="journal article" date="2023" name="Sci. Data">
        <title>Genome assembly of the Korean intertidal mud-creeper Batillaria attramentaria.</title>
        <authorList>
            <person name="Patra A.K."/>
            <person name="Ho P.T."/>
            <person name="Jun S."/>
            <person name="Lee S.J."/>
            <person name="Kim Y."/>
            <person name="Won Y.J."/>
        </authorList>
    </citation>
    <scope>NUCLEOTIDE SEQUENCE [LARGE SCALE GENOMIC DNA]</scope>
    <source>
        <strain evidence="2">Wonlab-2016</strain>
    </source>
</reference>
<comment type="caution">
    <text evidence="2">The sequence shown here is derived from an EMBL/GenBank/DDBJ whole genome shotgun (WGS) entry which is preliminary data.</text>
</comment>
<evidence type="ECO:0000313" key="2">
    <source>
        <dbReference type="EMBL" id="KAK7455335.1"/>
    </source>
</evidence>
<accession>A0ABD0J2P5</accession>
<dbReference type="EMBL" id="JACVVK020000694">
    <property type="protein sequence ID" value="KAK7455335.1"/>
    <property type="molecule type" value="Genomic_DNA"/>
</dbReference>
<evidence type="ECO:0000256" key="1">
    <source>
        <dbReference type="SAM" id="MobiDB-lite"/>
    </source>
</evidence>
<feature type="compositionally biased region" description="Acidic residues" evidence="1">
    <location>
        <begin position="135"/>
        <end position="145"/>
    </location>
</feature>
<keyword evidence="3" id="KW-1185">Reference proteome</keyword>
<feature type="region of interest" description="Disordered" evidence="1">
    <location>
        <begin position="48"/>
        <end position="75"/>
    </location>
</feature>
<evidence type="ECO:0000313" key="3">
    <source>
        <dbReference type="Proteomes" id="UP001519460"/>
    </source>
</evidence>
<sequence length="211" mass="23858">MNCLMVHGIEEGPPELSLTGVLTSLRQKSFLHMRVRAHTTIIQDCELKKSDRKRHSSPYDDAEAEGQKCPKRQPRESNRHCEVCHRVSHEGNNGWCPSVFQDDHVEEHDHRQWTRNVEVPAAAVVQMEEEAIVFEVRDDEFDEDSGAGSEKSTNTYEEIPDGSAPQRMEPPRPARRHCQAPPVDPDDYLHPVPTPSDAKAAESSENVKSCD</sequence>
<protein>
    <submittedName>
        <fullName evidence="2">Uncharacterized protein</fullName>
    </submittedName>
</protein>